<protein>
    <submittedName>
        <fullName evidence="1">Flagellar FlbD family protein</fullName>
    </submittedName>
</protein>
<organism evidence="1 2">
    <name type="scientific">Mahella australiensis (strain DSM 15567 / CIP 107919 / 50-1 BON)</name>
    <dbReference type="NCBI Taxonomy" id="697281"/>
    <lineage>
        <taxon>Bacteria</taxon>
        <taxon>Bacillati</taxon>
        <taxon>Bacillota</taxon>
        <taxon>Clostridia</taxon>
        <taxon>Thermoanaerobacterales</taxon>
        <taxon>Thermoanaerobacterales Family IV. Incertae Sedis</taxon>
        <taxon>Mahella</taxon>
    </lineage>
</organism>
<sequence>MIKLTRLNGKEFVINDDLIEMMEATPDTVITMTNGSKIVVSESVDEVIKRIIAFRRMAGYHSVADFSIDKDETDRKGVM</sequence>
<evidence type="ECO:0000313" key="2">
    <source>
        <dbReference type="Proteomes" id="UP000008457"/>
    </source>
</evidence>
<dbReference type="EMBL" id="CP002360">
    <property type="protein sequence ID" value="AEE96060.1"/>
    <property type="molecule type" value="Genomic_DNA"/>
</dbReference>
<reference evidence="1 2" key="2">
    <citation type="journal article" date="2011" name="Stand. Genomic Sci.">
        <title>Complete genome sequence of Mahella australiensis type strain (50-1 BON).</title>
        <authorList>
            <person name="Sikorski J."/>
            <person name="Teshima H."/>
            <person name="Nolan M."/>
            <person name="Lucas S."/>
            <person name="Hammon N."/>
            <person name="Deshpande S."/>
            <person name="Cheng J.F."/>
            <person name="Pitluck S."/>
            <person name="Liolios K."/>
            <person name="Pagani I."/>
            <person name="Ivanova N."/>
            <person name="Huntemann M."/>
            <person name="Mavromatis K."/>
            <person name="Ovchinikova G."/>
            <person name="Pati A."/>
            <person name="Tapia R."/>
            <person name="Han C."/>
            <person name="Goodwin L."/>
            <person name="Chen A."/>
            <person name="Palaniappan K."/>
            <person name="Land M."/>
            <person name="Hauser L."/>
            <person name="Ngatchou-Djao O.D."/>
            <person name="Rohde M."/>
            <person name="Pukall R."/>
            <person name="Spring S."/>
            <person name="Abt B."/>
            <person name="Goker M."/>
            <person name="Detter J.C."/>
            <person name="Woyke T."/>
            <person name="Bristow J."/>
            <person name="Markowitz V."/>
            <person name="Hugenholtz P."/>
            <person name="Eisen J.A."/>
            <person name="Kyrpides N.C."/>
            <person name="Klenk H.P."/>
            <person name="Lapidus A."/>
        </authorList>
    </citation>
    <scope>NUCLEOTIDE SEQUENCE [LARGE SCALE GENOMIC DNA]</scope>
    <source>
        <strain evidence="2">DSM 15567 / CIP 107919 / 50-1 BON</strain>
    </source>
</reference>
<dbReference type="AlphaFoldDB" id="F4A1U4"/>
<dbReference type="OrthoDB" id="9799862at2"/>
<keyword evidence="1" id="KW-0966">Cell projection</keyword>
<gene>
    <name evidence="1" type="ordered locus">Mahau_0862</name>
</gene>
<dbReference type="PANTHER" id="PTHR39185:SF1">
    <property type="entry name" value="SWARMING MOTILITY PROTEIN SWRD"/>
    <property type="match status" value="1"/>
</dbReference>
<keyword evidence="1" id="KW-0969">Cilium</keyword>
<proteinExistence type="predicted"/>
<keyword evidence="2" id="KW-1185">Reference proteome</keyword>
<dbReference type="Proteomes" id="UP000008457">
    <property type="component" value="Chromosome"/>
</dbReference>
<name>F4A1U4_MAHA5</name>
<dbReference type="STRING" id="697281.Mahau_0862"/>
<dbReference type="HOGENOM" id="CLU_173020_2_1_9"/>
<dbReference type="RefSeq" id="WP_013780490.1">
    <property type="nucleotide sequence ID" value="NC_015520.1"/>
</dbReference>
<keyword evidence="1" id="KW-0282">Flagellum</keyword>
<dbReference type="eggNOG" id="COG1582">
    <property type="taxonomic scope" value="Bacteria"/>
</dbReference>
<reference evidence="2" key="1">
    <citation type="submission" date="2010-11" db="EMBL/GenBank/DDBJ databases">
        <title>The complete genome of Mahella australiensis DSM 15567.</title>
        <authorList>
            <consortium name="US DOE Joint Genome Institute (JGI-PGF)"/>
            <person name="Lucas S."/>
            <person name="Copeland A."/>
            <person name="Lapidus A."/>
            <person name="Bruce D."/>
            <person name="Goodwin L."/>
            <person name="Pitluck S."/>
            <person name="Kyrpides N."/>
            <person name="Mavromatis K."/>
            <person name="Pagani I."/>
            <person name="Ivanova N."/>
            <person name="Teshima H."/>
            <person name="Brettin T."/>
            <person name="Detter J.C."/>
            <person name="Han C."/>
            <person name="Tapia R."/>
            <person name="Land M."/>
            <person name="Hauser L."/>
            <person name="Markowitz V."/>
            <person name="Cheng J.-F."/>
            <person name="Hugenholtz P."/>
            <person name="Woyke T."/>
            <person name="Wu D."/>
            <person name="Spring S."/>
            <person name="Pukall R."/>
            <person name="Steenblock K."/>
            <person name="Schneider S."/>
            <person name="Klenk H.-P."/>
            <person name="Eisen J.A."/>
        </authorList>
    </citation>
    <scope>NUCLEOTIDE SEQUENCE [LARGE SCALE GENOMIC DNA]</scope>
    <source>
        <strain evidence="2">DSM 15567 / CIP 107919 / 50-1 BON</strain>
    </source>
</reference>
<dbReference type="KEGG" id="mas:Mahau_0862"/>
<accession>F4A1U4</accession>
<dbReference type="InterPro" id="IPR009384">
    <property type="entry name" value="SwrD-like"/>
</dbReference>
<evidence type="ECO:0000313" key="1">
    <source>
        <dbReference type="EMBL" id="AEE96060.1"/>
    </source>
</evidence>
<dbReference type="PANTHER" id="PTHR39185">
    <property type="entry name" value="SWARMING MOTILITY PROTEIN SWRD"/>
    <property type="match status" value="1"/>
</dbReference>
<dbReference type="Pfam" id="PF06289">
    <property type="entry name" value="FlbD"/>
    <property type="match status" value="1"/>
</dbReference>